<keyword evidence="4 7" id="KW-0812">Transmembrane</keyword>
<dbReference type="GO" id="GO:0009055">
    <property type="term" value="F:electron transfer activity"/>
    <property type="evidence" value="ECO:0007669"/>
    <property type="project" value="TreeGrafter"/>
</dbReference>
<dbReference type="InterPro" id="IPR003317">
    <property type="entry name" value="Cyt-d_oxidase_su2"/>
</dbReference>
<evidence type="ECO:0000256" key="3">
    <source>
        <dbReference type="ARBA" id="ARBA00022475"/>
    </source>
</evidence>
<dbReference type="PANTHER" id="PTHR43141">
    <property type="entry name" value="CYTOCHROME BD2 SUBUNIT II"/>
    <property type="match status" value="1"/>
</dbReference>
<name>A0A542W312_ZYMMB</name>
<dbReference type="GO" id="GO:0016682">
    <property type="term" value="F:oxidoreductase activity, acting on diphenols and related substances as donors, oxygen as acceptor"/>
    <property type="evidence" value="ECO:0007669"/>
    <property type="project" value="TreeGrafter"/>
</dbReference>
<dbReference type="Pfam" id="PF02322">
    <property type="entry name" value="Cyt_bd_oxida_II"/>
    <property type="match status" value="1"/>
</dbReference>
<feature type="transmembrane region" description="Helical" evidence="7">
    <location>
        <begin position="118"/>
        <end position="143"/>
    </location>
</feature>
<evidence type="ECO:0000256" key="5">
    <source>
        <dbReference type="ARBA" id="ARBA00022989"/>
    </source>
</evidence>
<feature type="transmembrane region" description="Helical" evidence="7">
    <location>
        <begin position="197"/>
        <end position="216"/>
    </location>
</feature>
<evidence type="ECO:0000256" key="2">
    <source>
        <dbReference type="ARBA" id="ARBA00007543"/>
    </source>
</evidence>
<evidence type="ECO:0000256" key="1">
    <source>
        <dbReference type="ARBA" id="ARBA00004651"/>
    </source>
</evidence>
<dbReference type="GO" id="GO:0019646">
    <property type="term" value="P:aerobic electron transport chain"/>
    <property type="evidence" value="ECO:0007669"/>
    <property type="project" value="TreeGrafter"/>
</dbReference>
<dbReference type="AlphaFoldDB" id="A0A542W312"/>
<dbReference type="Proteomes" id="UP000316887">
    <property type="component" value="Unassembled WGS sequence"/>
</dbReference>
<dbReference type="GO" id="GO:0070069">
    <property type="term" value="C:cytochrome complex"/>
    <property type="evidence" value="ECO:0007669"/>
    <property type="project" value="TreeGrafter"/>
</dbReference>
<evidence type="ECO:0000313" key="9">
    <source>
        <dbReference type="Proteomes" id="UP000316887"/>
    </source>
</evidence>
<keyword evidence="5 7" id="KW-1133">Transmembrane helix</keyword>
<evidence type="ECO:0000313" key="8">
    <source>
        <dbReference type="EMBL" id="TQL17889.1"/>
    </source>
</evidence>
<accession>A0A542W312</accession>
<dbReference type="PANTHER" id="PTHR43141:SF4">
    <property type="entry name" value="CYTOCHROME BD2 SUBUNIT II"/>
    <property type="match status" value="1"/>
</dbReference>
<keyword evidence="3" id="KW-1003">Cell membrane</keyword>
<evidence type="ECO:0000256" key="6">
    <source>
        <dbReference type="ARBA" id="ARBA00023136"/>
    </source>
</evidence>
<gene>
    <name evidence="8" type="ORF">FBY58_1496</name>
</gene>
<evidence type="ECO:0000256" key="7">
    <source>
        <dbReference type="SAM" id="Phobius"/>
    </source>
</evidence>
<feature type="transmembrane region" description="Helical" evidence="7">
    <location>
        <begin position="265"/>
        <end position="287"/>
    </location>
</feature>
<dbReference type="GO" id="GO:0005886">
    <property type="term" value="C:plasma membrane"/>
    <property type="evidence" value="ECO:0007669"/>
    <property type="project" value="UniProtKB-SubCell"/>
</dbReference>
<feature type="transmembrane region" description="Helical" evidence="7">
    <location>
        <begin position="163"/>
        <end position="185"/>
    </location>
</feature>
<protein>
    <submittedName>
        <fullName evidence="8">Cytochrome bd-I ubiquinol oxidase subunit 2 apoprotein</fullName>
    </submittedName>
</protein>
<feature type="transmembrane region" description="Helical" evidence="7">
    <location>
        <begin position="236"/>
        <end position="253"/>
    </location>
</feature>
<sequence>MTATEYWLPVIWACLAAVGILIYVVLDGFDLGIGILFFTQKDEEHRDVMMNTIAPVWDGNETWMVFGGAVLLGAFQTAYSVILPALYLPLIVMLLSLIFRGVAFEFRVQAHTKEARCLWGSAFMAGSTLATFCQGTVLGGLLLGIKTTGNHFTGSALDWLNPFSIFCGFALVVGYGLLGSGWLIWRTEGELQAYARRAARCLGSLLLVCIAVVAVWTPMLRSTYLHTWTNSSSHAVAAVVLAILAILVAFTFFRSLKSGKDRTPFLCALAWFGLSYVGLALSAWPYIVPPYITIWQASSPVSSQTFLLIGTAILLPLVLAYTIYCYKIFHGKVTSSDGYH</sequence>
<comment type="caution">
    <text evidence="8">The sequence shown here is derived from an EMBL/GenBank/DDBJ whole genome shotgun (WGS) entry which is preliminary data.</text>
</comment>
<dbReference type="OrthoDB" id="9776710at2"/>
<dbReference type="NCBIfam" id="TIGR00203">
    <property type="entry name" value="cydB"/>
    <property type="match status" value="1"/>
</dbReference>
<feature type="transmembrane region" description="Helical" evidence="7">
    <location>
        <begin position="6"/>
        <end position="39"/>
    </location>
</feature>
<proteinExistence type="inferred from homology"/>
<reference evidence="8 9" key="1">
    <citation type="submission" date="2019-06" db="EMBL/GenBank/DDBJ databases">
        <title>Genome sequencing of Zymomonas mobilis strains for genetic engineering and biofuel applications.</title>
        <authorList>
            <person name="Teravest M."/>
        </authorList>
    </citation>
    <scope>NUCLEOTIDE SEQUENCE [LARGE SCALE GENOMIC DNA]</scope>
    <source>
        <strain evidence="8 9">AN0101</strain>
    </source>
</reference>
<feature type="transmembrane region" description="Helical" evidence="7">
    <location>
        <begin position="85"/>
        <end position="106"/>
    </location>
</feature>
<dbReference type="EMBL" id="VFOF01000001">
    <property type="protein sequence ID" value="TQL17889.1"/>
    <property type="molecule type" value="Genomic_DNA"/>
</dbReference>
<evidence type="ECO:0000256" key="4">
    <source>
        <dbReference type="ARBA" id="ARBA00022692"/>
    </source>
</evidence>
<feature type="transmembrane region" description="Helical" evidence="7">
    <location>
        <begin position="307"/>
        <end position="326"/>
    </location>
</feature>
<keyword evidence="6 7" id="KW-0472">Membrane</keyword>
<comment type="similarity">
    <text evidence="2">Belongs to the cytochrome ubiquinol oxidase subunit 2 family.</text>
</comment>
<organism evidence="8 9">
    <name type="scientific">Zymomonas mobilis</name>
    <dbReference type="NCBI Taxonomy" id="542"/>
    <lineage>
        <taxon>Bacteria</taxon>
        <taxon>Pseudomonadati</taxon>
        <taxon>Pseudomonadota</taxon>
        <taxon>Alphaproteobacteria</taxon>
        <taxon>Sphingomonadales</taxon>
        <taxon>Zymomonadaceae</taxon>
        <taxon>Zymomonas</taxon>
    </lineage>
</organism>
<comment type="subcellular location">
    <subcellularLocation>
        <location evidence="1">Cell membrane</location>
        <topology evidence="1">Multi-pass membrane protein</topology>
    </subcellularLocation>
</comment>